<comment type="caution">
    <text evidence="1">The sequence shown here is derived from an EMBL/GenBank/DDBJ whole genome shotgun (WGS) entry which is preliminary data.</text>
</comment>
<keyword evidence="2" id="KW-1185">Reference proteome</keyword>
<name>A0ACB7VIV6_DIOAL</name>
<reference evidence="2" key="1">
    <citation type="journal article" date="2022" name="Nat. Commun.">
        <title>Chromosome evolution and the genetic basis of agronomically important traits in greater yam.</title>
        <authorList>
            <person name="Bredeson J.V."/>
            <person name="Lyons J.B."/>
            <person name="Oniyinde I.O."/>
            <person name="Okereke N.R."/>
            <person name="Kolade O."/>
            <person name="Nnabue I."/>
            <person name="Nwadili C.O."/>
            <person name="Hribova E."/>
            <person name="Parker M."/>
            <person name="Nwogha J."/>
            <person name="Shu S."/>
            <person name="Carlson J."/>
            <person name="Kariba R."/>
            <person name="Muthemba S."/>
            <person name="Knop K."/>
            <person name="Barton G.J."/>
            <person name="Sherwood A.V."/>
            <person name="Lopez-Montes A."/>
            <person name="Asiedu R."/>
            <person name="Jamnadass R."/>
            <person name="Muchugi A."/>
            <person name="Goodstein D."/>
            <person name="Egesi C.N."/>
            <person name="Featherston J."/>
            <person name="Asfaw A."/>
            <person name="Simpson G.G."/>
            <person name="Dolezel J."/>
            <person name="Hendre P.S."/>
            <person name="Van Deynze A."/>
            <person name="Kumar P.L."/>
            <person name="Obidiegwu J.E."/>
            <person name="Bhattacharjee R."/>
            <person name="Rokhsar D.S."/>
        </authorList>
    </citation>
    <scope>NUCLEOTIDE SEQUENCE [LARGE SCALE GENOMIC DNA]</scope>
    <source>
        <strain evidence="2">cv. TDa95/00328</strain>
    </source>
</reference>
<keyword evidence="1" id="KW-0378">Hydrolase</keyword>
<dbReference type="Proteomes" id="UP000827976">
    <property type="component" value="Chromosome 8"/>
</dbReference>
<evidence type="ECO:0000313" key="2">
    <source>
        <dbReference type="Proteomes" id="UP000827976"/>
    </source>
</evidence>
<evidence type="ECO:0000313" key="1">
    <source>
        <dbReference type="EMBL" id="KAH7674121.1"/>
    </source>
</evidence>
<organism evidence="1 2">
    <name type="scientific">Dioscorea alata</name>
    <name type="common">Purple yam</name>
    <dbReference type="NCBI Taxonomy" id="55571"/>
    <lineage>
        <taxon>Eukaryota</taxon>
        <taxon>Viridiplantae</taxon>
        <taxon>Streptophyta</taxon>
        <taxon>Embryophyta</taxon>
        <taxon>Tracheophyta</taxon>
        <taxon>Spermatophyta</taxon>
        <taxon>Magnoliopsida</taxon>
        <taxon>Liliopsida</taxon>
        <taxon>Dioscoreales</taxon>
        <taxon>Dioscoreaceae</taxon>
        <taxon>Dioscorea</taxon>
    </lineage>
</organism>
<sequence length="457" mass="50532">MDHQMAPLPLLLFLLLTIIIAVTQSNGSHVSVTTFGAIGDGHHYDTAAIQHAIDSCAASGGGRVRFPAGGKYLTATVFLRSGVILEIEKGAQILGGPRQEDYPKESARWYVVLAEKVKGAGITGGGEINGQGWKFIVRPDPRKNIMVSWNSTGDCLGDECRPRLVGFIDSTDVRVWNVTLNKPAYWCLHLVRCSNTVVEDVNIYGDFNTPNNDGIDIEDSNHTLITRCHIDTGDDAICPKSSTGPVYNLTATDSWIRTKSCAIKFGSASFFDFSKHYYNNITIFESHRGLGMQIRDGGNVSDVTFSNMKISTRYYDPLWWGRAEPIYITSCARDSTSKAGFISNINFVNISSVSENGVFLSGSKHALLSNLNFINIKLVYKRWSNYSGGLYDYRPGCQGLVKHNTAGMMMEYISGLQIKNVSMRWFGSGFKGWNDPLEFKASSVDKISFHDWSSDVL</sequence>
<protein>
    <submittedName>
        <fullName evidence="1">Glycoside hydrolase family 28 protein</fullName>
    </submittedName>
</protein>
<proteinExistence type="predicted"/>
<dbReference type="EMBL" id="CM037018">
    <property type="protein sequence ID" value="KAH7674121.1"/>
    <property type="molecule type" value="Genomic_DNA"/>
</dbReference>
<gene>
    <name evidence="1" type="ORF">IHE45_08G051000</name>
</gene>
<accession>A0ACB7VIV6</accession>